<reference evidence="2" key="1">
    <citation type="journal article" date="2010" name="Nat. Biotechnol.">
        <title>Draft genome sequence of the oilseed species Ricinus communis.</title>
        <authorList>
            <person name="Chan A.P."/>
            <person name="Crabtree J."/>
            <person name="Zhao Q."/>
            <person name="Lorenzi H."/>
            <person name="Orvis J."/>
            <person name="Puiu D."/>
            <person name="Melake-Berhan A."/>
            <person name="Jones K.M."/>
            <person name="Redman J."/>
            <person name="Chen G."/>
            <person name="Cahoon E.B."/>
            <person name="Gedil M."/>
            <person name="Stanke M."/>
            <person name="Haas B.J."/>
            <person name="Wortman J.R."/>
            <person name="Fraser-Liggett C.M."/>
            <person name="Ravel J."/>
            <person name="Rabinowicz P.D."/>
        </authorList>
    </citation>
    <scope>NUCLEOTIDE SEQUENCE [LARGE SCALE GENOMIC DNA]</scope>
    <source>
        <strain evidence="2">cv. Hale</strain>
    </source>
</reference>
<dbReference type="AlphaFoldDB" id="B9RQB7"/>
<evidence type="ECO:0000313" key="2">
    <source>
        <dbReference type="Proteomes" id="UP000008311"/>
    </source>
</evidence>
<name>B9RQB7_RICCO</name>
<evidence type="ECO:0000313" key="1">
    <source>
        <dbReference type="EMBL" id="EEF46356.1"/>
    </source>
</evidence>
<keyword evidence="2" id="KW-1185">Reference proteome</keyword>
<proteinExistence type="predicted"/>
<gene>
    <name evidence="1" type="ORF">RCOM_1487450</name>
</gene>
<dbReference type="Proteomes" id="UP000008311">
    <property type="component" value="Unassembled WGS sequence"/>
</dbReference>
<protein>
    <submittedName>
        <fullName evidence="1">Uncharacterized protein</fullName>
    </submittedName>
</protein>
<accession>B9RQB7</accession>
<organism evidence="1 2">
    <name type="scientific">Ricinus communis</name>
    <name type="common">Castor bean</name>
    <dbReference type="NCBI Taxonomy" id="3988"/>
    <lineage>
        <taxon>Eukaryota</taxon>
        <taxon>Viridiplantae</taxon>
        <taxon>Streptophyta</taxon>
        <taxon>Embryophyta</taxon>
        <taxon>Tracheophyta</taxon>
        <taxon>Spermatophyta</taxon>
        <taxon>Magnoliopsida</taxon>
        <taxon>eudicotyledons</taxon>
        <taxon>Gunneridae</taxon>
        <taxon>Pentapetalae</taxon>
        <taxon>rosids</taxon>
        <taxon>fabids</taxon>
        <taxon>Malpighiales</taxon>
        <taxon>Euphorbiaceae</taxon>
        <taxon>Acalyphoideae</taxon>
        <taxon>Acalypheae</taxon>
        <taxon>Ricinus</taxon>
    </lineage>
</organism>
<dbReference type="EMBL" id="EQ973801">
    <property type="protein sequence ID" value="EEF46356.1"/>
    <property type="molecule type" value="Genomic_DNA"/>
</dbReference>
<dbReference type="InParanoid" id="B9RQB7"/>
<sequence length="50" mass="5349">MLSEIINSPSSSVLPAHRTAQVLKEVNILKKVADAGPAAMPKTANRCLNY</sequence>